<dbReference type="AlphaFoldDB" id="A0A840CEI9"/>
<dbReference type="EMBL" id="JACIEQ010000001">
    <property type="protein sequence ID" value="MBB4021699.1"/>
    <property type="molecule type" value="Genomic_DNA"/>
</dbReference>
<protein>
    <recommendedName>
        <fullName evidence="1">SnoaL-like domain-containing protein</fullName>
    </recommendedName>
</protein>
<evidence type="ECO:0000313" key="3">
    <source>
        <dbReference type="Proteomes" id="UP000585681"/>
    </source>
</evidence>
<evidence type="ECO:0000313" key="2">
    <source>
        <dbReference type="EMBL" id="MBB4021699.1"/>
    </source>
</evidence>
<dbReference type="InterPro" id="IPR032710">
    <property type="entry name" value="NTF2-like_dom_sf"/>
</dbReference>
<name>A0A840CEI9_9RHOB</name>
<gene>
    <name evidence="2" type="ORF">GGR17_001490</name>
</gene>
<reference evidence="2" key="1">
    <citation type="submission" date="2020-08" db="EMBL/GenBank/DDBJ databases">
        <title>Genomic Encyclopedia of Type Strains, Phase IV (KMG-IV): sequencing the most valuable type-strain genomes for metagenomic binning, comparative biology and taxonomic classification.</title>
        <authorList>
            <person name="Goeker M."/>
        </authorList>
    </citation>
    <scope>NUCLEOTIDE SEQUENCE [LARGE SCALE GENOMIC DNA]</scope>
    <source>
        <strain evidence="2">DSM 105040</strain>
    </source>
</reference>
<dbReference type="Proteomes" id="UP000585681">
    <property type="component" value="Unassembled WGS sequence"/>
</dbReference>
<evidence type="ECO:0000259" key="1">
    <source>
        <dbReference type="Pfam" id="PF12680"/>
    </source>
</evidence>
<feature type="domain" description="SnoaL-like" evidence="1">
    <location>
        <begin position="35"/>
        <end position="142"/>
    </location>
</feature>
<dbReference type="Gene3D" id="3.10.450.50">
    <property type="match status" value="1"/>
</dbReference>
<dbReference type="SUPFAM" id="SSF54427">
    <property type="entry name" value="NTF2-like"/>
    <property type="match status" value="1"/>
</dbReference>
<comment type="caution">
    <text evidence="2">The sequence shown here is derived from an EMBL/GenBank/DDBJ whole genome shotgun (WGS) entry which is preliminary data.</text>
</comment>
<dbReference type="RefSeq" id="WP_054540215.1">
    <property type="nucleotide sequence ID" value="NZ_JACIEQ010000001.1"/>
</dbReference>
<dbReference type="Pfam" id="PF12680">
    <property type="entry name" value="SnoaL_2"/>
    <property type="match status" value="1"/>
</dbReference>
<keyword evidence="3" id="KW-1185">Reference proteome</keyword>
<accession>A0A840CEI9</accession>
<dbReference type="InterPro" id="IPR037401">
    <property type="entry name" value="SnoaL-like"/>
</dbReference>
<sequence>MTTLEDFTLSEEKKAEICNGLTAPQEKAVRHWMALHEVLNRGDFDAVDDFFHPEMTYSNPNRPDLSTYDTWKTSPMKLYELFPPCVYRTVGAWGRGDDEVTVLCHHWGKHTGGTYYGKEPTGNEINVWWYSTLKMKEGKIFHIYSISDILTMVMDLEVIPRLPANPYG</sequence>
<organism evidence="2 3">
    <name type="scientific">Actibacterium naphthalenivorans</name>
    <dbReference type="NCBI Taxonomy" id="1614693"/>
    <lineage>
        <taxon>Bacteria</taxon>
        <taxon>Pseudomonadati</taxon>
        <taxon>Pseudomonadota</taxon>
        <taxon>Alphaproteobacteria</taxon>
        <taxon>Rhodobacterales</taxon>
        <taxon>Roseobacteraceae</taxon>
        <taxon>Actibacterium</taxon>
    </lineage>
</organism>
<proteinExistence type="predicted"/>